<evidence type="ECO:0000256" key="15">
    <source>
        <dbReference type="RuleBase" id="RU003431"/>
    </source>
</evidence>
<dbReference type="EC" id="4.6.1.2" evidence="3 15"/>
<dbReference type="AlphaFoldDB" id="A0A8X6I7K0"/>
<sequence>MENLRRTGDSANVVLTFSLLDVDIMWEAPLDEPPCGFDGTGCFDPPSLIREIISGILFCLLLSLSITCWIMYKNWKYEQEIAGLLWRIPLSDIQRYGSFGIVSSDSKTSLKSTISIESKVTGQAFTQIASYKGTLVATKTLKFKSRNMDIPRGTKKEMKMMRELHHDNINPFIGACVQPHYILLVTEYCAKGSLKDILENPDIKLDHMFIASLVFDLIKGMIFLHDSDIKVHGNLKSSNCVVTSRWVLQITDYGLRELCTAAENEIFLNYEHYRKLLWKAPELLRQPTSFPKGTQKGDVYSFAIILYEIILRKGPYGQTNLQAEEIIIKVKEGPDKRDGKLFRPSLEDVDIQDYVLQTITECWSENPEQRPDFRHVKEKLKRMKEGMTSNIMDNMMDMMERYANNLEDLVEERTAQLAEEQNKTEALLHRMLPKSVAEQLMRGEAVIPESFDAVTIYFSDIVGFTEMSATSTPMEVVTFLNDLYTVFDSIIGNYDVYKVETIGDAYMVVSGLPIRNGNQHAAEISSMALDLLEAVKTFKIRHKPAQSLLLRIGIHSGPVVAGVVGLTMPRYCLFGDTVNTASRMESNGLPLKIHISDQCKKILESLGGYEIQPRGLVQMKGKGEMETYWLMGHAINERRRPINRGIAQPPLLFNLRESENRRRSPKTEFLRRVTASQAHRSLDDSTALFNGTIPGKQTLLRVAQESPLSRKRHSAVPPVSTKDTFQSEPWDGNEMGCNSIAADVTDGYSDVFCPNFAGGGEMKHDSDPKSNERDFITMEIHHPSIIDDVTKPLIHAQRRLEHLKKFKKRYQPWRRSWSADVIDQGSKETKPSLCNFLHNIPRSPNAAGNLHTLKESDTEESVV</sequence>
<keyword evidence="4" id="KW-0812">Transmembrane</keyword>
<feature type="coiled-coil region" evidence="16">
    <location>
        <begin position="392"/>
        <end position="423"/>
    </location>
</feature>
<keyword evidence="16" id="KW-0175">Coiled coil</keyword>
<dbReference type="Gene3D" id="3.30.70.1230">
    <property type="entry name" value="Nucleotide cyclase"/>
    <property type="match status" value="1"/>
</dbReference>
<keyword evidence="10 20" id="KW-0675">Receptor</keyword>
<evidence type="ECO:0000256" key="5">
    <source>
        <dbReference type="ARBA" id="ARBA00022729"/>
    </source>
</evidence>
<dbReference type="FunFam" id="1.10.510.10:FF:000420">
    <property type="entry name" value="Guanylate cyclase"/>
    <property type="match status" value="1"/>
</dbReference>
<dbReference type="CDD" id="cd07302">
    <property type="entry name" value="CHD"/>
    <property type="match status" value="1"/>
</dbReference>
<keyword evidence="12 14" id="KW-0456">Lyase</keyword>
<keyword evidence="11" id="KW-0325">Glycoprotein</keyword>
<evidence type="ECO:0000256" key="3">
    <source>
        <dbReference type="ARBA" id="ARBA00012202"/>
    </source>
</evidence>
<dbReference type="PANTHER" id="PTHR11920">
    <property type="entry name" value="GUANYLYL CYCLASE"/>
    <property type="match status" value="1"/>
</dbReference>
<dbReference type="GO" id="GO:0035556">
    <property type="term" value="P:intracellular signal transduction"/>
    <property type="evidence" value="ECO:0007669"/>
    <property type="project" value="InterPro"/>
</dbReference>
<dbReference type="PROSITE" id="PS00452">
    <property type="entry name" value="GUANYLATE_CYCLASE_1"/>
    <property type="match status" value="1"/>
</dbReference>
<dbReference type="Gene3D" id="1.10.510.10">
    <property type="entry name" value="Transferase(Phosphotransferase) domain 1"/>
    <property type="match status" value="1"/>
</dbReference>
<evidence type="ECO:0000256" key="8">
    <source>
        <dbReference type="ARBA" id="ARBA00023134"/>
    </source>
</evidence>
<dbReference type="Pfam" id="PF07701">
    <property type="entry name" value="HNOBA"/>
    <property type="match status" value="1"/>
</dbReference>
<gene>
    <name evidence="20" type="primary">Gyc76C</name>
    <name evidence="20" type="ORF">TNIN_222171</name>
</gene>
<dbReference type="PROSITE" id="PS50011">
    <property type="entry name" value="PROTEIN_KINASE_DOM"/>
    <property type="match status" value="1"/>
</dbReference>
<evidence type="ECO:0000256" key="14">
    <source>
        <dbReference type="RuleBase" id="RU000405"/>
    </source>
</evidence>
<dbReference type="GO" id="GO:0005525">
    <property type="term" value="F:GTP binding"/>
    <property type="evidence" value="ECO:0007669"/>
    <property type="project" value="UniProtKB-KW"/>
</dbReference>
<dbReference type="SUPFAM" id="SSF56112">
    <property type="entry name" value="Protein kinase-like (PK-like)"/>
    <property type="match status" value="1"/>
</dbReference>
<dbReference type="CDD" id="cd14042">
    <property type="entry name" value="PK_GC-A_B"/>
    <property type="match status" value="1"/>
</dbReference>
<feature type="region of interest" description="Disordered" evidence="17">
    <location>
        <begin position="704"/>
        <end position="730"/>
    </location>
</feature>
<dbReference type="SUPFAM" id="SSF55073">
    <property type="entry name" value="Nucleotide cyclase"/>
    <property type="match status" value="1"/>
</dbReference>
<dbReference type="GO" id="GO:0005524">
    <property type="term" value="F:ATP binding"/>
    <property type="evidence" value="ECO:0007669"/>
    <property type="project" value="InterPro"/>
</dbReference>
<dbReference type="InterPro" id="IPR001054">
    <property type="entry name" value="A/G_cyclase"/>
</dbReference>
<dbReference type="Proteomes" id="UP000886998">
    <property type="component" value="Unassembled WGS sequence"/>
</dbReference>
<proteinExistence type="inferred from homology"/>
<keyword evidence="5" id="KW-0732">Signal</keyword>
<evidence type="ECO:0000256" key="6">
    <source>
        <dbReference type="ARBA" id="ARBA00022741"/>
    </source>
</evidence>
<keyword evidence="7" id="KW-1133">Transmembrane helix</keyword>
<dbReference type="GO" id="GO:0005886">
    <property type="term" value="C:plasma membrane"/>
    <property type="evidence" value="ECO:0007669"/>
    <property type="project" value="TreeGrafter"/>
</dbReference>
<dbReference type="GO" id="GO:0004672">
    <property type="term" value="F:protein kinase activity"/>
    <property type="evidence" value="ECO:0007669"/>
    <property type="project" value="InterPro"/>
</dbReference>
<evidence type="ECO:0000256" key="4">
    <source>
        <dbReference type="ARBA" id="ARBA00022692"/>
    </source>
</evidence>
<evidence type="ECO:0000256" key="9">
    <source>
        <dbReference type="ARBA" id="ARBA00023136"/>
    </source>
</evidence>
<evidence type="ECO:0000256" key="16">
    <source>
        <dbReference type="SAM" id="Coils"/>
    </source>
</evidence>
<dbReference type="FunFam" id="3.30.70.1230:FF:000004">
    <property type="entry name" value="Guanylate cyclase"/>
    <property type="match status" value="1"/>
</dbReference>
<dbReference type="InterPro" id="IPR000719">
    <property type="entry name" value="Prot_kinase_dom"/>
</dbReference>
<evidence type="ECO:0000256" key="7">
    <source>
        <dbReference type="ARBA" id="ARBA00022989"/>
    </source>
</evidence>
<dbReference type="OrthoDB" id="6424695at2759"/>
<keyword evidence="13 15" id="KW-0141">cGMP biosynthesis</keyword>
<reference evidence="20" key="1">
    <citation type="submission" date="2020-08" db="EMBL/GenBank/DDBJ databases">
        <title>Multicomponent nature underlies the extraordinary mechanical properties of spider dragline silk.</title>
        <authorList>
            <person name="Kono N."/>
            <person name="Nakamura H."/>
            <person name="Mori M."/>
            <person name="Yoshida Y."/>
            <person name="Ohtoshi R."/>
            <person name="Malay A.D."/>
            <person name="Moran D.A.P."/>
            <person name="Tomita M."/>
            <person name="Numata K."/>
            <person name="Arakawa K."/>
        </authorList>
    </citation>
    <scope>NUCLEOTIDE SEQUENCE</scope>
</reference>
<dbReference type="GO" id="GO:0007168">
    <property type="term" value="P:receptor guanylyl cyclase signaling pathway"/>
    <property type="evidence" value="ECO:0007669"/>
    <property type="project" value="TreeGrafter"/>
</dbReference>
<keyword evidence="8" id="KW-0342">GTP-binding</keyword>
<feature type="domain" description="Protein kinase" evidence="18">
    <location>
        <begin position="88"/>
        <end position="383"/>
    </location>
</feature>
<dbReference type="GO" id="GO:0004016">
    <property type="term" value="F:adenylate cyclase activity"/>
    <property type="evidence" value="ECO:0007669"/>
    <property type="project" value="TreeGrafter"/>
</dbReference>
<dbReference type="Pfam" id="PF00211">
    <property type="entry name" value="Guanylate_cyc"/>
    <property type="match status" value="1"/>
</dbReference>
<evidence type="ECO:0000256" key="2">
    <source>
        <dbReference type="ARBA" id="ARBA00004479"/>
    </source>
</evidence>
<dbReference type="InterPro" id="IPR029787">
    <property type="entry name" value="Nucleotide_cyclase"/>
</dbReference>
<keyword evidence="6" id="KW-0547">Nucleotide-binding</keyword>
<evidence type="ECO:0000256" key="12">
    <source>
        <dbReference type="ARBA" id="ARBA00023239"/>
    </source>
</evidence>
<organism evidence="20 21">
    <name type="scientific">Trichonephila inaurata madagascariensis</name>
    <dbReference type="NCBI Taxonomy" id="2747483"/>
    <lineage>
        <taxon>Eukaryota</taxon>
        <taxon>Metazoa</taxon>
        <taxon>Ecdysozoa</taxon>
        <taxon>Arthropoda</taxon>
        <taxon>Chelicerata</taxon>
        <taxon>Arachnida</taxon>
        <taxon>Araneae</taxon>
        <taxon>Araneomorphae</taxon>
        <taxon>Entelegynae</taxon>
        <taxon>Araneoidea</taxon>
        <taxon>Nephilidae</taxon>
        <taxon>Trichonephila</taxon>
        <taxon>Trichonephila inaurata</taxon>
    </lineage>
</organism>
<dbReference type="PANTHER" id="PTHR11920:SF474">
    <property type="entry name" value="RECEPTOR-TYPE GUANYLATE CYCLASE GYC76C"/>
    <property type="match status" value="1"/>
</dbReference>
<dbReference type="InterPro" id="IPR018297">
    <property type="entry name" value="A/G_cyclase_CS"/>
</dbReference>
<evidence type="ECO:0000256" key="10">
    <source>
        <dbReference type="ARBA" id="ARBA00023170"/>
    </source>
</evidence>
<evidence type="ECO:0000313" key="20">
    <source>
        <dbReference type="EMBL" id="GFS34170.1"/>
    </source>
</evidence>
<keyword evidence="21" id="KW-1185">Reference proteome</keyword>
<evidence type="ECO:0000256" key="13">
    <source>
        <dbReference type="ARBA" id="ARBA00023293"/>
    </source>
</evidence>
<dbReference type="InterPro" id="IPR011009">
    <property type="entry name" value="Kinase-like_dom_sf"/>
</dbReference>
<comment type="caution">
    <text evidence="20">The sequence shown here is derived from an EMBL/GenBank/DDBJ whole genome shotgun (WGS) entry which is preliminary data.</text>
</comment>
<comment type="subcellular location">
    <subcellularLocation>
        <location evidence="2">Membrane</location>
        <topology evidence="2">Single-pass type I membrane protein</topology>
    </subcellularLocation>
</comment>
<evidence type="ECO:0000256" key="1">
    <source>
        <dbReference type="ARBA" id="ARBA00001436"/>
    </source>
</evidence>
<dbReference type="InterPro" id="IPR011645">
    <property type="entry name" value="HNOB_dom_associated"/>
</dbReference>
<dbReference type="SMART" id="SM00044">
    <property type="entry name" value="CYCc"/>
    <property type="match status" value="1"/>
</dbReference>
<evidence type="ECO:0000259" key="19">
    <source>
        <dbReference type="PROSITE" id="PS50125"/>
    </source>
</evidence>
<comment type="catalytic activity">
    <reaction evidence="1 15">
        <text>GTP = 3',5'-cyclic GMP + diphosphate</text>
        <dbReference type="Rhea" id="RHEA:13665"/>
        <dbReference type="ChEBI" id="CHEBI:33019"/>
        <dbReference type="ChEBI" id="CHEBI:37565"/>
        <dbReference type="ChEBI" id="CHEBI:57746"/>
        <dbReference type="EC" id="4.6.1.2"/>
    </reaction>
</comment>
<dbReference type="GO" id="GO:0001653">
    <property type="term" value="F:peptide receptor activity"/>
    <property type="evidence" value="ECO:0007669"/>
    <property type="project" value="TreeGrafter"/>
</dbReference>
<evidence type="ECO:0000313" key="21">
    <source>
        <dbReference type="Proteomes" id="UP000886998"/>
    </source>
</evidence>
<comment type="similarity">
    <text evidence="14">Belongs to the adenylyl cyclase class-4/guanylyl cyclase family.</text>
</comment>
<dbReference type="Pfam" id="PF07714">
    <property type="entry name" value="PK_Tyr_Ser-Thr"/>
    <property type="match status" value="1"/>
</dbReference>
<feature type="domain" description="Guanylate cyclase" evidence="19">
    <location>
        <begin position="455"/>
        <end position="585"/>
    </location>
</feature>
<dbReference type="InterPro" id="IPR050401">
    <property type="entry name" value="Cyclic_nucleotide_synthase"/>
</dbReference>
<dbReference type="EMBL" id="BMAV01024567">
    <property type="protein sequence ID" value="GFS34170.1"/>
    <property type="molecule type" value="Genomic_DNA"/>
</dbReference>
<evidence type="ECO:0000259" key="18">
    <source>
        <dbReference type="PROSITE" id="PS50011"/>
    </source>
</evidence>
<dbReference type="GO" id="GO:0004383">
    <property type="term" value="F:guanylate cyclase activity"/>
    <property type="evidence" value="ECO:0007669"/>
    <property type="project" value="UniProtKB-EC"/>
</dbReference>
<evidence type="ECO:0000256" key="11">
    <source>
        <dbReference type="ARBA" id="ARBA00023180"/>
    </source>
</evidence>
<protein>
    <recommendedName>
        <fullName evidence="3 15">Guanylate cyclase</fullName>
        <ecNumber evidence="3 15">4.6.1.2</ecNumber>
    </recommendedName>
</protein>
<dbReference type="InterPro" id="IPR001245">
    <property type="entry name" value="Ser-Thr/Tyr_kinase_cat_dom"/>
</dbReference>
<accession>A0A8X6I7K0</accession>
<dbReference type="PROSITE" id="PS50125">
    <property type="entry name" value="GUANYLATE_CYCLASE_2"/>
    <property type="match status" value="1"/>
</dbReference>
<keyword evidence="9" id="KW-0472">Membrane</keyword>
<evidence type="ECO:0000256" key="17">
    <source>
        <dbReference type="SAM" id="MobiDB-lite"/>
    </source>
</evidence>
<name>A0A8X6I7K0_9ARAC</name>